<dbReference type="OrthoDB" id="206624at2759"/>
<keyword evidence="10" id="KW-1185">Reference proteome</keyword>
<keyword evidence="6 8" id="KW-1133">Transmembrane helix</keyword>
<dbReference type="InterPro" id="IPR007272">
    <property type="entry name" value="Sulf_transp_TsuA/YedE"/>
</dbReference>
<evidence type="ECO:0000256" key="5">
    <source>
        <dbReference type="ARBA" id="ARBA00022692"/>
    </source>
</evidence>
<evidence type="ECO:0000313" key="9">
    <source>
        <dbReference type="EMBL" id="KOO33120.1"/>
    </source>
</evidence>
<feature type="transmembrane region" description="Helical" evidence="8">
    <location>
        <begin position="6"/>
        <end position="26"/>
    </location>
</feature>
<evidence type="ECO:0000256" key="4">
    <source>
        <dbReference type="ARBA" id="ARBA00022519"/>
    </source>
</evidence>
<feature type="transmembrane region" description="Helical" evidence="8">
    <location>
        <begin position="54"/>
        <end position="71"/>
    </location>
</feature>
<evidence type="ECO:0000256" key="1">
    <source>
        <dbReference type="ARBA" id="ARBA00004429"/>
    </source>
</evidence>
<evidence type="ECO:0000256" key="6">
    <source>
        <dbReference type="ARBA" id="ARBA00022989"/>
    </source>
</evidence>
<reference evidence="10" key="1">
    <citation type="journal article" date="2015" name="PLoS Genet.">
        <title>Genome Sequence and Transcriptome Analyses of Chrysochromulina tobin: Metabolic Tools for Enhanced Algal Fitness in the Prominent Order Prymnesiales (Haptophyceae).</title>
        <authorList>
            <person name="Hovde B.T."/>
            <person name="Deodato C.R."/>
            <person name="Hunsperger H.M."/>
            <person name="Ryken S.A."/>
            <person name="Yost W."/>
            <person name="Jha R.K."/>
            <person name="Patterson J."/>
            <person name="Monnat R.J. Jr."/>
            <person name="Barlow S.B."/>
            <person name="Starkenburg S.R."/>
            <person name="Cattolico R.A."/>
        </authorList>
    </citation>
    <scope>NUCLEOTIDE SEQUENCE</scope>
    <source>
        <strain evidence="10">CCMP291</strain>
    </source>
</reference>
<gene>
    <name evidence="9" type="ORF">Ctob_005656</name>
</gene>
<feature type="transmembrane region" description="Helical" evidence="8">
    <location>
        <begin position="270"/>
        <end position="292"/>
    </location>
</feature>
<feature type="transmembrane region" description="Helical" evidence="8">
    <location>
        <begin position="164"/>
        <end position="185"/>
    </location>
</feature>
<dbReference type="AlphaFoldDB" id="A0A0M0K2T8"/>
<protein>
    <submittedName>
        <fullName evidence="9">Transporter component</fullName>
    </submittedName>
</protein>
<feature type="transmembrane region" description="Helical" evidence="8">
    <location>
        <begin position="114"/>
        <end position="135"/>
    </location>
</feature>
<accession>A0A0M0K2T8</accession>
<evidence type="ECO:0000313" key="10">
    <source>
        <dbReference type="Proteomes" id="UP000037460"/>
    </source>
</evidence>
<keyword evidence="7 8" id="KW-0472">Membrane</keyword>
<feature type="transmembrane region" description="Helical" evidence="8">
    <location>
        <begin position="192"/>
        <end position="210"/>
    </location>
</feature>
<keyword evidence="2" id="KW-0813">Transport</keyword>
<sequence>MNSFRPLEAFIGGLFIGTACGVYMLFSRRIAGCSGSMKAVLHALALGRREISKIAFTGGLLAGGALMQALLPSSFSAPPAPSLVLAFAGFAVGIGTALANGCTSGHGLCGLSRLSFRSLMAVPIFMVTASLTTTITDVTTAIKSGGPLGTILPIGATPTSTSVLAAQLAGGLALALAAGLALLPAKSTAKEAYLGLWSGGCFAIGLTIGGMVRPSVVLGALGPAAFDGTLWVLFCTALATTFVAFRVAARVGVQEASVWGAASPAPVDRALLIGSVFFGVGWGATGLCPGPLLVGVGASGAPGLLLMLFAAALGMALANPISKAAGVAMECMLRKRRLGKVFPEAPRLKELEVSHEVGKPSDQQ</sequence>
<evidence type="ECO:0000256" key="8">
    <source>
        <dbReference type="SAM" id="Phobius"/>
    </source>
</evidence>
<dbReference type="InterPro" id="IPR046513">
    <property type="entry name" value="DUF6691"/>
</dbReference>
<feature type="transmembrane region" description="Helical" evidence="8">
    <location>
        <begin position="304"/>
        <end position="328"/>
    </location>
</feature>
<proteinExistence type="predicted"/>
<evidence type="ECO:0000256" key="2">
    <source>
        <dbReference type="ARBA" id="ARBA00022448"/>
    </source>
</evidence>
<name>A0A0M0K2T8_9EUKA</name>
<dbReference type="Pfam" id="PF04143">
    <property type="entry name" value="Sulf_transp"/>
    <property type="match status" value="1"/>
</dbReference>
<dbReference type="Proteomes" id="UP000037460">
    <property type="component" value="Unassembled WGS sequence"/>
</dbReference>
<dbReference type="EMBL" id="JWZX01001598">
    <property type="protein sequence ID" value="KOO33120.1"/>
    <property type="molecule type" value="Genomic_DNA"/>
</dbReference>
<organism evidence="9 10">
    <name type="scientific">Chrysochromulina tobinii</name>
    <dbReference type="NCBI Taxonomy" id="1460289"/>
    <lineage>
        <taxon>Eukaryota</taxon>
        <taxon>Haptista</taxon>
        <taxon>Haptophyta</taxon>
        <taxon>Prymnesiophyceae</taxon>
        <taxon>Prymnesiales</taxon>
        <taxon>Chrysochromulinaceae</taxon>
        <taxon>Chrysochromulina</taxon>
    </lineage>
</organism>
<feature type="transmembrane region" description="Helical" evidence="8">
    <location>
        <begin position="83"/>
        <end position="102"/>
    </location>
</feature>
<dbReference type="Pfam" id="PF20398">
    <property type="entry name" value="DUF6691"/>
    <property type="match status" value="1"/>
</dbReference>
<evidence type="ECO:0000256" key="3">
    <source>
        <dbReference type="ARBA" id="ARBA00022475"/>
    </source>
</evidence>
<evidence type="ECO:0000256" key="7">
    <source>
        <dbReference type="ARBA" id="ARBA00023136"/>
    </source>
</evidence>
<keyword evidence="5 8" id="KW-0812">Transmembrane</keyword>
<dbReference type="PROSITE" id="PS51257">
    <property type="entry name" value="PROKAR_LIPOPROTEIN"/>
    <property type="match status" value="1"/>
</dbReference>
<dbReference type="PANTHER" id="PTHR30574:SF1">
    <property type="entry name" value="SULPHUR TRANSPORT DOMAIN-CONTAINING PROTEIN"/>
    <property type="match status" value="1"/>
</dbReference>
<feature type="transmembrane region" description="Helical" evidence="8">
    <location>
        <begin position="230"/>
        <end position="249"/>
    </location>
</feature>
<keyword evidence="3" id="KW-1003">Cell membrane</keyword>
<keyword evidence="4" id="KW-0997">Cell inner membrane</keyword>
<comment type="subcellular location">
    <subcellularLocation>
        <location evidence="1">Cell inner membrane</location>
        <topology evidence="1">Multi-pass membrane protein</topology>
    </subcellularLocation>
</comment>
<dbReference type="GO" id="GO:0005886">
    <property type="term" value="C:plasma membrane"/>
    <property type="evidence" value="ECO:0007669"/>
    <property type="project" value="UniProtKB-SubCell"/>
</dbReference>
<comment type="caution">
    <text evidence="9">The sequence shown here is derived from an EMBL/GenBank/DDBJ whole genome shotgun (WGS) entry which is preliminary data.</text>
</comment>
<dbReference type="PANTHER" id="PTHR30574">
    <property type="entry name" value="INNER MEMBRANE PROTEIN YEDE"/>
    <property type="match status" value="1"/>
</dbReference>